<dbReference type="RefSeq" id="WP_256533439.1">
    <property type="nucleotide sequence ID" value="NZ_CP101824.1"/>
</dbReference>
<dbReference type="AlphaFoldDB" id="A0ABD5NR33"/>
<gene>
    <name evidence="2" type="ORF">ACFOUR_12395</name>
</gene>
<feature type="region of interest" description="Disordered" evidence="1">
    <location>
        <begin position="19"/>
        <end position="53"/>
    </location>
</feature>
<comment type="caution">
    <text evidence="2">The sequence shown here is derived from an EMBL/GenBank/DDBJ whole genome shotgun (WGS) entry which is preliminary data.</text>
</comment>
<dbReference type="InterPro" id="IPR047676">
    <property type="entry name" value="FxLYD_dom"/>
</dbReference>
<feature type="compositionally biased region" description="Polar residues" evidence="1">
    <location>
        <begin position="29"/>
        <end position="46"/>
    </location>
</feature>
<dbReference type="NCBIfam" id="NF038353">
    <property type="entry name" value="FxLYD_dom"/>
    <property type="match status" value="1"/>
</dbReference>
<sequence length="138" mass="14539">MRRRHTLVAGGVALTGLLSGCSEDGEYPSETNDTPTATVSGSTPDSGQFAFPEHRFVNNSGYGEAFVTGQVTTEDTATDGKVLVRVTFRNESGAKLTTETDGVGAIDAGEVKIFKIYVPQDMKGDAVAAYNLSTTPLE</sequence>
<evidence type="ECO:0000313" key="3">
    <source>
        <dbReference type="Proteomes" id="UP001595846"/>
    </source>
</evidence>
<proteinExistence type="predicted"/>
<dbReference type="Proteomes" id="UP001595846">
    <property type="component" value="Unassembled WGS sequence"/>
</dbReference>
<dbReference type="GeneID" id="73902567"/>
<name>A0ABD5NR33_9EURY</name>
<evidence type="ECO:0000313" key="2">
    <source>
        <dbReference type="EMBL" id="MFC3959165.1"/>
    </source>
</evidence>
<reference evidence="2 3" key="1">
    <citation type="journal article" date="2019" name="Int. J. Syst. Evol. Microbiol.">
        <title>The Global Catalogue of Microorganisms (GCM) 10K type strain sequencing project: providing services to taxonomists for standard genome sequencing and annotation.</title>
        <authorList>
            <consortium name="The Broad Institute Genomics Platform"/>
            <consortium name="The Broad Institute Genome Sequencing Center for Infectious Disease"/>
            <person name="Wu L."/>
            <person name="Ma J."/>
        </authorList>
    </citation>
    <scope>NUCLEOTIDE SEQUENCE [LARGE SCALE GENOMIC DNA]</scope>
    <source>
        <strain evidence="2 3">IBRC-M 10256</strain>
    </source>
</reference>
<dbReference type="PROSITE" id="PS51257">
    <property type="entry name" value="PROKAR_LIPOPROTEIN"/>
    <property type="match status" value="1"/>
</dbReference>
<accession>A0ABD5NR33</accession>
<evidence type="ECO:0000256" key="1">
    <source>
        <dbReference type="SAM" id="MobiDB-lite"/>
    </source>
</evidence>
<keyword evidence="3" id="KW-1185">Reference proteome</keyword>
<dbReference type="EMBL" id="JBHSAQ010000010">
    <property type="protein sequence ID" value="MFC3959165.1"/>
    <property type="molecule type" value="Genomic_DNA"/>
</dbReference>
<organism evidence="2 3">
    <name type="scientific">Halovivax cerinus</name>
    <dbReference type="NCBI Taxonomy" id="1487865"/>
    <lineage>
        <taxon>Archaea</taxon>
        <taxon>Methanobacteriati</taxon>
        <taxon>Methanobacteriota</taxon>
        <taxon>Stenosarchaea group</taxon>
        <taxon>Halobacteria</taxon>
        <taxon>Halobacteriales</taxon>
        <taxon>Natrialbaceae</taxon>
        <taxon>Halovivax</taxon>
    </lineage>
</organism>
<protein>
    <submittedName>
        <fullName evidence="2">FxLYD domain-containing protein</fullName>
    </submittedName>
</protein>